<dbReference type="GO" id="GO:0036064">
    <property type="term" value="C:ciliary basal body"/>
    <property type="evidence" value="ECO:0007669"/>
    <property type="project" value="TreeGrafter"/>
</dbReference>
<organism evidence="3 4">
    <name type="scientific">Cotesia glomerata</name>
    <name type="common">Lepidopteran parasitic wasp</name>
    <name type="synonym">Apanteles glomeratus</name>
    <dbReference type="NCBI Taxonomy" id="32391"/>
    <lineage>
        <taxon>Eukaryota</taxon>
        <taxon>Metazoa</taxon>
        <taxon>Ecdysozoa</taxon>
        <taxon>Arthropoda</taxon>
        <taxon>Hexapoda</taxon>
        <taxon>Insecta</taxon>
        <taxon>Pterygota</taxon>
        <taxon>Neoptera</taxon>
        <taxon>Endopterygota</taxon>
        <taxon>Hymenoptera</taxon>
        <taxon>Apocrita</taxon>
        <taxon>Ichneumonoidea</taxon>
        <taxon>Braconidae</taxon>
        <taxon>Microgastrinae</taxon>
        <taxon>Cotesia</taxon>
    </lineage>
</organism>
<dbReference type="PANTHER" id="PTHR44186">
    <property type="match status" value="1"/>
</dbReference>
<dbReference type="EMBL" id="JAHXZJ010002770">
    <property type="protein sequence ID" value="KAH0536859.1"/>
    <property type="molecule type" value="Genomic_DNA"/>
</dbReference>
<proteinExistence type="predicted"/>
<evidence type="ECO:0000313" key="3">
    <source>
        <dbReference type="EMBL" id="KAH0536859.1"/>
    </source>
</evidence>
<dbReference type="PANTHER" id="PTHR44186:SF1">
    <property type="entry name" value="BARDET-BIEDL SYNDROME 4 PROTEIN"/>
    <property type="match status" value="1"/>
</dbReference>
<evidence type="ECO:0000256" key="1">
    <source>
        <dbReference type="ARBA" id="ARBA00022737"/>
    </source>
</evidence>
<protein>
    <submittedName>
        <fullName evidence="3">Uncharacterized protein</fullName>
    </submittedName>
</protein>
<dbReference type="AlphaFoldDB" id="A0AAV7HZ27"/>
<comment type="caution">
    <text evidence="3">The sequence shown here is derived from an EMBL/GenBank/DDBJ whole genome shotgun (WGS) entry which is preliminary data.</text>
</comment>
<keyword evidence="4" id="KW-1185">Reference proteome</keyword>
<name>A0AAV7HZ27_COTGL</name>
<feature type="non-terminal residue" evidence="3">
    <location>
        <position position="1"/>
    </location>
</feature>
<evidence type="ECO:0000313" key="4">
    <source>
        <dbReference type="Proteomes" id="UP000826195"/>
    </source>
</evidence>
<keyword evidence="1" id="KW-0677">Repeat</keyword>
<dbReference type="GO" id="GO:0060271">
    <property type="term" value="P:cilium assembly"/>
    <property type="evidence" value="ECO:0007669"/>
    <property type="project" value="TreeGrafter"/>
</dbReference>
<accession>A0AAV7HZ27</accession>
<keyword evidence="2" id="KW-0802">TPR repeat</keyword>
<reference evidence="3 4" key="1">
    <citation type="journal article" date="2021" name="J. Hered.">
        <title>A chromosome-level genome assembly of the parasitoid wasp, Cotesia glomerata (Hymenoptera: Braconidae).</title>
        <authorList>
            <person name="Pinto B.J."/>
            <person name="Weis J.J."/>
            <person name="Gamble T."/>
            <person name="Ode P.J."/>
            <person name="Paul R."/>
            <person name="Zaspel J.M."/>
        </authorList>
    </citation>
    <scope>NUCLEOTIDE SEQUENCE [LARGE SCALE GENOMIC DNA]</scope>
    <source>
        <strain evidence="3">CgM1</strain>
    </source>
</reference>
<sequence>FCSDHKEAVVRLGLLYLQTNNILKAFQQFGSMISQVVLPSKAMFAMAYIIQIHREYDIAISKFKASGPSFSESSYLWNDIGVCFIGKHKFLAVSK</sequence>
<gene>
    <name evidence="3" type="ORF">KQX54_000216</name>
</gene>
<dbReference type="GO" id="GO:0061512">
    <property type="term" value="P:protein localization to cilium"/>
    <property type="evidence" value="ECO:0007669"/>
    <property type="project" value="TreeGrafter"/>
</dbReference>
<dbReference type="Proteomes" id="UP000826195">
    <property type="component" value="Unassembled WGS sequence"/>
</dbReference>
<evidence type="ECO:0000256" key="2">
    <source>
        <dbReference type="ARBA" id="ARBA00022803"/>
    </source>
</evidence>